<dbReference type="PANTHER" id="PTHR45586">
    <property type="entry name" value="TPR REPEAT-CONTAINING PROTEIN PA4667"/>
    <property type="match status" value="1"/>
</dbReference>
<keyword evidence="2 3" id="KW-0802">TPR repeat</keyword>
<dbReference type="InterPro" id="IPR019734">
    <property type="entry name" value="TPR_rpt"/>
</dbReference>
<evidence type="ECO:0000313" key="5">
    <source>
        <dbReference type="Proteomes" id="UP000261284"/>
    </source>
</evidence>
<dbReference type="PROSITE" id="PS50005">
    <property type="entry name" value="TPR"/>
    <property type="match status" value="2"/>
</dbReference>
<dbReference type="Proteomes" id="UP000261284">
    <property type="component" value="Unassembled WGS sequence"/>
</dbReference>
<feature type="repeat" description="TPR" evidence="3">
    <location>
        <begin position="270"/>
        <end position="303"/>
    </location>
</feature>
<dbReference type="Pfam" id="PF13432">
    <property type="entry name" value="TPR_16"/>
    <property type="match status" value="2"/>
</dbReference>
<keyword evidence="1" id="KW-0677">Repeat</keyword>
<dbReference type="PANTHER" id="PTHR45586:SF1">
    <property type="entry name" value="LIPOPOLYSACCHARIDE ASSEMBLY PROTEIN B"/>
    <property type="match status" value="1"/>
</dbReference>
<organism evidence="4 5">
    <name type="scientific">Deminuibacter soli</name>
    <dbReference type="NCBI Taxonomy" id="2291815"/>
    <lineage>
        <taxon>Bacteria</taxon>
        <taxon>Pseudomonadati</taxon>
        <taxon>Bacteroidota</taxon>
        <taxon>Chitinophagia</taxon>
        <taxon>Chitinophagales</taxon>
        <taxon>Chitinophagaceae</taxon>
        <taxon>Deminuibacter</taxon>
    </lineage>
</organism>
<gene>
    <name evidence="4" type="ORF">DXN05_13490</name>
</gene>
<evidence type="ECO:0000313" key="4">
    <source>
        <dbReference type="EMBL" id="RFM27715.1"/>
    </source>
</evidence>
<protein>
    <submittedName>
        <fullName evidence="4">Tetratricopeptide repeat protein</fullName>
    </submittedName>
</protein>
<comment type="caution">
    <text evidence="4">The sequence shown here is derived from an EMBL/GenBank/DDBJ whole genome shotgun (WGS) entry which is preliminary data.</text>
</comment>
<dbReference type="Gene3D" id="1.25.40.10">
    <property type="entry name" value="Tetratricopeptide repeat domain"/>
    <property type="match status" value="2"/>
</dbReference>
<dbReference type="Pfam" id="PF13174">
    <property type="entry name" value="TPR_6"/>
    <property type="match status" value="1"/>
</dbReference>
<evidence type="ECO:0000256" key="1">
    <source>
        <dbReference type="ARBA" id="ARBA00022737"/>
    </source>
</evidence>
<keyword evidence="5" id="KW-1185">Reference proteome</keyword>
<evidence type="ECO:0000256" key="3">
    <source>
        <dbReference type="PROSITE-ProRule" id="PRU00339"/>
    </source>
</evidence>
<dbReference type="AlphaFoldDB" id="A0A3E1NIF3"/>
<reference evidence="4 5" key="1">
    <citation type="submission" date="2018-08" db="EMBL/GenBank/DDBJ databases">
        <title>Chitinophagaceae sp. K23C18032701, a novel bacterium isolated from forest soil.</title>
        <authorList>
            <person name="Wang C."/>
        </authorList>
    </citation>
    <scope>NUCLEOTIDE SEQUENCE [LARGE SCALE GENOMIC DNA]</scope>
    <source>
        <strain evidence="4 5">K23C18032701</strain>
    </source>
</reference>
<dbReference type="InterPro" id="IPR051012">
    <property type="entry name" value="CellSynth/LPSAsmb/PSIAsmb"/>
</dbReference>
<evidence type="ECO:0000256" key="2">
    <source>
        <dbReference type="ARBA" id="ARBA00022803"/>
    </source>
</evidence>
<dbReference type="EMBL" id="QTJU01000004">
    <property type="protein sequence ID" value="RFM27715.1"/>
    <property type="molecule type" value="Genomic_DNA"/>
</dbReference>
<feature type="repeat" description="TPR" evidence="3">
    <location>
        <begin position="236"/>
        <end position="269"/>
    </location>
</feature>
<name>A0A3E1NIF3_9BACT</name>
<sequence length="316" mass="35368">MLRSGLFTVDYSLFTGFCFHSLALHSPKLTAKSYPLSAIPYLCRMKLFNRLMLLSLAACAMACNQQGNSKNDHKKTAGEQFSPLLKELQQQVQLHPDSAGVRLRLATVLDSIGDFKQALRQMDSLIAKDTANYGLLFTRAQIFEDAGDTTAAMQAYDHAIKIYPSPDAVLALANLLAEKKNPQALQLCGQVQQMRMGREYDAHCAFIAGVFYARSGKHDEALKAFDACIADNYTYMEAYIEKGLVYFDQKKYDEALKIFVFASKVNNLYADAYYYQARAFEMMGNKDSATLRYQQSLSLDKNLSAAHEGLKRIGAE</sequence>
<dbReference type="InterPro" id="IPR011990">
    <property type="entry name" value="TPR-like_helical_dom_sf"/>
</dbReference>
<accession>A0A3E1NIF3</accession>
<proteinExistence type="predicted"/>
<dbReference type="SUPFAM" id="SSF48452">
    <property type="entry name" value="TPR-like"/>
    <property type="match status" value="1"/>
</dbReference>
<dbReference type="SMART" id="SM00028">
    <property type="entry name" value="TPR"/>
    <property type="match status" value="5"/>
</dbReference>